<accession>A0A7W3V224</accession>
<dbReference type="Gene3D" id="2.70.70.10">
    <property type="entry name" value="Glucose Permease (Domain IIA)"/>
    <property type="match status" value="1"/>
</dbReference>
<comment type="caution">
    <text evidence="3">The sequence shown here is derived from an EMBL/GenBank/DDBJ whole genome shotgun (WGS) entry which is preliminary data.</text>
</comment>
<dbReference type="PANTHER" id="PTHR21666">
    <property type="entry name" value="PEPTIDASE-RELATED"/>
    <property type="match status" value="1"/>
</dbReference>
<dbReference type="InterPro" id="IPR016047">
    <property type="entry name" value="M23ase_b-sheet_dom"/>
</dbReference>
<evidence type="ECO:0000256" key="1">
    <source>
        <dbReference type="SAM" id="SignalP"/>
    </source>
</evidence>
<proteinExistence type="predicted"/>
<dbReference type="SUPFAM" id="SSF51261">
    <property type="entry name" value="Duplicated hybrid motif"/>
    <property type="match status" value="1"/>
</dbReference>
<gene>
    <name evidence="3" type="ORF">H4O09_11385</name>
</gene>
<keyword evidence="1" id="KW-0732">Signal</keyword>
<reference evidence="3 4" key="1">
    <citation type="submission" date="2020-08" db="EMBL/GenBank/DDBJ databases">
        <title>Stenotrophomonas sp. W1S232.</title>
        <authorList>
            <person name="Deng Y."/>
        </authorList>
    </citation>
    <scope>NUCLEOTIDE SEQUENCE [LARGE SCALE GENOMIC DNA]</scope>
    <source>
        <strain evidence="3 4">W1S232</strain>
    </source>
</reference>
<dbReference type="PANTHER" id="PTHR21666:SF294">
    <property type="entry name" value="PEPTIDASE M23"/>
    <property type="match status" value="1"/>
</dbReference>
<dbReference type="GO" id="GO:0004222">
    <property type="term" value="F:metalloendopeptidase activity"/>
    <property type="evidence" value="ECO:0007669"/>
    <property type="project" value="TreeGrafter"/>
</dbReference>
<feature type="domain" description="M23ase beta-sheet core" evidence="2">
    <location>
        <begin position="158"/>
        <end position="254"/>
    </location>
</feature>
<name>A0A7W3V224_9GAMM</name>
<dbReference type="Proteomes" id="UP000550609">
    <property type="component" value="Unassembled WGS sequence"/>
</dbReference>
<feature type="chain" id="PRO_5031518357" evidence="1">
    <location>
        <begin position="26"/>
        <end position="282"/>
    </location>
</feature>
<evidence type="ECO:0000259" key="2">
    <source>
        <dbReference type="Pfam" id="PF01551"/>
    </source>
</evidence>
<dbReference type="RefSeq" id="WP_182622651.1">
    <property type="nucleotide sequence ID" value="NZ_JACIUV010000005.1"/>
</dbReference>
<protein>
    <submittedName>
        <fullName evidence="3">M23 family metallopeptidase</fullName>
    </submittedName>
</protein>
<sequence length="282" mass="29618">MSCLRRCCVGLSAGLLALVCGTAAASQWRSGWGLAGSPPAPASDTATPQLQLRQRGTLIQVWVDHRGFGPVQVRLRNRQPGASPLLPLLRTLRGPGQQLLLELPAGPAYQLVLDSVPGQPQPASQPFEYRLPFDPAAGVRVHQGAHGRASHHDAQNRYAWDFALAEGTPVLAARAGRVMATRSSACCTTNVAGDGGNWVRIEHEDGSMAIYAHLQAGSLAVTPGQRIAQGQPLGRVGNTGYSRGAHLHFAVQINTGLSLHSIPVQLNGPQGRLQASSGSAGP</sequence>
<evidence type="ECO:0000313" key="3">
    <source>
        <dbReference type="EMBL" id="MBB1117652.1"/>
    </source>
</evidence>
<dbReference type="InterPro" id="IPR050570">
    <property type="entry name" value="Cell_wall_metabolism_enzyme"/>
</dbReference>
<dbReference type="EMBL" id="JACIUV010000005">
    <property type="protein sequence ID" value="MBB1117652.1"/>
    <property type="molecule type" value="Genomic_DNA"/>
</dbReference>
<dbReference type="InterPro" id="IPR011055">
    <property type="entry name" value="Dup_hybrid_motif"/>
</dbReference>
<organism evidence="3 4">
    <name type="scientific">Stenotrophomonas koreensis</name>
    <dbReference type="NCBI Taxonomy" id="266128"/>
    <lineage>
        <taxon>Bacteria</taxon>
        <taxon>Pseudomonadati</taxon>
        <taxon>Pseudomonadota</taxon>
        <taxon>Gammaproteobacteria</taxon>
        <taxon>Lysobacterales</taxon>
        <taxon>Lysobacteraceae</taxon>
        <taxon>Stenotrophomonas</taxon>
    </lineage>
</organism>
<feature type="signal peptide" evidence="1">
    <location>
        <begin position="1"/>
        <end position="25"/>
    </location>
</feature>
<dbReference type="AlphaFoldDB" id="A0A7W3V224"/>
<dbReference type="Pfam" id="PF01551">
    <property type="entry name" value="Peptidase_M23"/>
    <property type="match status" value="1"/>
</dbReference>
<dbReference type="CDD" id="cd12797">
    <property type="entry name" value="M23_peptidase"/>
    <property type="match status" value="1"/>
</dbReference>
<evidence type="ECO:0000313" key="4">
    <source>
        <dbReference type="Proteomes" id="UP000550609"/>
    </source>
</evidence>